<dbReference type="Gene3D" id="3.10.20.30">
    <property type="match status" value="1"/>
</dbReference>
<sequence>MQIQFNDEPMQCAAGQTVSELLTQLNQLKP</sequence>
<dbReference type="EMBL" id="DAAMZU010000111">
    <property type="protein sequence ID" value="HAC8924372.1"/>
    <property type="molecule type" value="Genomic_DNA"/>
</dbReference>
<evidence type="ECO:0000313" key="1">
    <source>
        <dbReference type="EMBL" id="HAC8924372.1"/>
    </source>
</evidence>
<protein>
    <submittedName>
        <fullName evidence="1">Sulfur carrier protein ThiS</fullName>
    </submittedName>
</protein>
<reference evidence="1" key="2">
    <citation type="submission" date="2019-01" db="EMBL/GenBank/DDBJ databases">
        <authorList>
            <consortium name="NCBI Pathogen Detection Project"/>
        </authorList>
    </citation>
    <scope>NUCLEOTIDE SEQUENCE</scope>
    <source>
        <strain evidence="1">Monophasic variant of S.Typhimurium</strain>
    </source>
</reference>
<dbReference type="InterPro" id="IPR012675">
    <property type="entry name" value="Beta-grasp_dom_sf"/>
</dbReference>
<feature type="non-terminal residue" evidence="1">
    <location>
        <position position="30"/>
    </location>
</feature>
<reference evidence="1" key="1">
    <citation type="journal article" date="2018" name="Genome Biol.">
        <title>SKESA: strategic k-mer extension for scrupulous assemblies.</title>
        <authorList>
            <person name="Souvorov A."/>
            <person name="Agarwala R."/>
            <person name="Lipman D.J."/>
        </authorList>
    </citation>
    <scope>NUCLEOTIDE SEQUENCE</scope>
    <source>
        <strain evidence="1">Monophasic variant of S.Typhimurium</strain>
    </source>
</reference>
<comment type="caution">
    <text evidence="1">The sequence shown here is derived from an EMBL/GenBank/DDBJ whole genome shotgun (WGS) entry which is preliminary data.</text>
</comment>
<accession>A0A705VTF7</accession>
<dbReference type="AlphaFoldDB" id="A0A705VTF7"/>
<organism evidence="1">
    <name type="scientific">Salmonella enterica</name>
    <name type="common">Salmonella choleraesuis</name>
    <dbReference type="NCBI Taxonomy" id="28901"/>
    <lineage>
        <taxon>Bacteria</taxon>
        <taxon>Pseudomonadati</taxon>
        <taxon>Pseudomonadota</taxon>
        <taxon>Gammaproteobacteria</taxon>
        <taxon>Enterobacterales</taxon>
        <taxon>Enterobacteriaceae</taxon>
        <taxon>Salmonella</taxon>
    </lineage>
</organism>
<proteinExistence type="predicted"/>
<gene>
    <name evidence="1" type="ORF">G0J09_15145</name>
</gene>
<name>A0A705VTF7_SALER</name>